<dbReference type="Proteomes" id="UP000321583">
    <property type="component" value="Unassembled WGS sequence"/>
</dbReference>
<dbReference type="PANTHER" id="PTHR23416:SF78">
    <property type="entry name" value="LIPOPOLYSACCHARIDE BIOSYNTHESIS O-ACETYL TRANSFERASE WBBJ-RELATED"/>
    <property type="match status" value="1"/>
</dbReference>
<evidence type="ECO:0000313" key="1">
    <source>
        <dbReference type="EMBL" id="TWH09618.1"/>
    </source>
</evidence>
<reference evidence="1 2" key="1">
    <citation type="submission" date="2019-07" db="EMBL/GenBank/DDBJ databases">
        <title>Genome sequencing of lignin-degrading bacterial isolates.</title>
        <authorList>
            <person name="Gladden J."/>
        </authorList>
    </citation>
    <scope>NUCLEOTIDE SEQUENCE [LARGE SCALE GENOMIC DNA]</scope>
    <source>
        <strain evidence="1 2">J19</strain>
    </source>
</reference>
<dbReference type="SUPFAM" id="SSF51161">
    <property type="entry name" value="Trimeric LpxA-like enzymes"/>
    <property type="match status" value="1"/>
</dbReference>
<dbReference type="InterPro" id="IPR051159">
    <property type="entry name" value="Hexapeptide_acetyltransf"/>
</dbReference>
<proteinExistence type="predicted"/>
<evidence type="ECO:0008006" key="3">
    <source>
        <dbReference type="Google" id="ProtNLM"/>
    </source>
</evidence>
<keyword evidence="2" id="KW-1185">Reference proteome</keyword>
<organism evidence="1 2">
    <name type="scientific">Pseudoxanthomonas taiwanensis J19</name>
    <dbReference type="NCBI Taxonomy" id="935569"/>
    <lineage>
        <taxon>Bacteria</taxon>
        <taxon>Pseudomonadati</taxon>
        <taxon>Pseudomonadota</taxon>
        <taxon>Gammaproteobacteria</taxon>
        <taxon>Lysobacterales</taxon>
        <taxon>Lysobacteraceae</taxon>
        <taxon>Pseudoxanthomonas</taxon>
    </lineage>
</organism>
<comment type="caution">
    <text evidence="1">The sequence shown here is derived from an EMBL/GenBank/DDBJ whole genome shotgun (WGS) entry which is preliminary data.</text>
</comment>
<gene>
    <name evidence="1" type="ORF">L613_003500000280</name>
</gene>
<dbReference type="EMBL" id="VLJS01000064">
    <property type="protein sequence ID" value="TWH09618.1"/>
    <property type="molecule type" value="Genomic_DNA"/>
</dbReference>
<dbReference type="PANTHER" id="PTHR23416">
    <property type="entry name" value="SIALIC ACID SYNTHASE-RELATED"/>
    <property type="match status" value="1"/>
</dbReference>
<accession>A0A562DIZ0</accession>
<evidence type="ECO:0000313" key="2">
    <source>
        <dbReference type="Proteomes" id="UP000321583"/>
    </source>
</evidence>
<dbReference type="Gene3D" id="2.160.10.10">
    <property type="entry name" value="Hexapeptide repeat proteins"/>
    <property type="match status" value="1"/>
</dbReference>
<sequence length="237" mass="25044">MTAATAVEMRASASLAEWRDDRGNRVLAPAGLLGALAPMFKGRDCTLEVDAGARLANVAVEFRGSNAHCRIGAAGPVGSFSALIRLGEDSRVEVGAGVTTTTRAFLSASEGTRLVLGEDCMLASEVQLCTDDAHPIFDVHTGLRINPAEDIVIGAHVWLAYGVRCLGGARIGDGSVIGMGSIVTGRIPNNCIAVGSPARMVRRDVTWERPHLAIDPPAYKPDAASVRRSAYWHPTRD</sequence>
<name>A0A562DIZ0_9GAMM</name>
<dbReference type="CDD" id="cd04647">
    <property type="entry name" value="LbH_MAT_like"/>
    <property type="match status" value="1"/>
</dbReference>
<dbReference type="AlphaFoldDB" id="A0A562DIZ0"/>
<dbReference type="InterPro" id="IPR011004">
    <property type="entry name" value="Trimer_LpxA-like_sf"/>
</dbReference>
<dbReference type="RefSeq" id="WP_198015039.1">
    <property type="nucleotide sequence ID" value="NZ_VLJS01000064.1"/>
</dbReference>
<protein>
    <recommendedName>
        <fullName evidence="3">Acetyltransferase-like isoleucine patch superfamily enzyme</fullName>
    </recommendedName>
</protein>